<evidence type="ECO:0000313" key="2">
    <source>
        <dbReference type="EMBL" id="CAI9583719.1"/>
    </source>
</evidence>
<feature type="compositionally biased region" description="Polar residues" evidence="1">
    <location>
        <begin position="40"/>
        <end position="51"/>
    </location>
</feature>
<comment type="caution">
    <text evidence="2">The sequence shown here is derived from an EMBL/GenBank/DDBJ whole genome shotgun (WGS) entry which is preliminary data.</text>
</comment>
<keyword evidence="3" id="KW-1185">Reference proteome</keyword>
<protein>
    <submittedName>
        <fullName evidence="2">Uncharacterized protein</fullName>
    </submittedName>
</protein>
<name>A0ABN9EG06_9NEOB</name>
<evidence type="ECO:0000313" key="3">
    <source>
        <dbReference type="Proteomes" id="UP001162483"/>
    </source>
</evidence>
<feature type="compositionally biased region" description="Basic residues" evidence="1">
    <location>
        <begin position="1"/>
        <end position="10"/>
    </location>
</feature>
<gene>
    <name evidence="2" type="ORF">SPARVUS_LOCUS9864664</name>
</gene>
<reference evidence="2" key="1">
    <citation type="submission" date="2023-05" db="EMBL/GenBank/DDBJ databases">
        <authorList>
            <person name="Stuckert A."/>
        </authorList>
    </citation>
    <scope>NUCLEOTIDE SEQUENCE</scope>
</reference>
<dbReference type="Proteomes" id="UP001162483">
    <property type="component" value="Unassembled WGS sequence"/>
</dbReference>
<proteinExistence type="predicted"/>
<feature type="region of interest" description="Disordered" evidence="1">
    <location>
        <begin position="1"/>
        <end position="51"/>
    </location>
</feature>
<dbReference type="EMBL" id="CATNWA010015473">
    <property type="protein sequence ID" value="CAI9583719.1"/>
    <property type="molecule type" value="Genomic_DNA"/>
</dbReference>
<accession>A0ABN9EG06</accession>
<evidence type="ECO:0000256" key="1">
    <source>
        <dbReference type="SAM" id="MobiDB-lite"/>
    </source>
</evidence>
<sequence>MHSPKKKKKNLSSNTHQTKHVQSHSTRYVLSGEGEEQRSQDQTAFFTQLNP</sequence>
<organism evidence="2 3">
    <name type="scientific">Staurois parvus</name>
    <dbReference type="NCBI Taxonomy" id="386267"/>
    <lineage>
        <taxon>Eukaryota</taxon>
        <taxon>Metazoa</taxon>
        <taxon>Chordata</taxon>
        <taxon>Craniata</taxon>
        <taxon>Vertebrata</taxon>
        <taxon>Euteleostomi</taxon>
        <taxon>Amphibia</taxon>
        <taxon>Batrachia</taxon>
        <taxon>Anura</taxon>
        <taxon>Neobatrachia</taxon>
        <taxon>Ranoidea</taxon>
        <taxon>Ranidae</taxon>
        <taxon>Staurois</taxon>
    </lineage>
</organism>